<comment type="caution">
    <text evidence="4">The sequence shown here is derived from an EMBL/GenBank/DDBJ whole genome shotgun (WGS) entry which is preliminary data.</text>
</comment>
<name>D6SS51_9BACT</name>
<evidence type="ECO:0000259" key="3">
    <source>
        <dbReference type="Pfam" id="PF08338"/>
    </source>
</evidence>
<dbReference type="OrthoDB" id="5292533at2"/>
<dbReference type="RefSeq" id="WP_008870867.1">
    <property type="nucleotide sequence ID" value="NZ_ACJN02000003.1"/>
</dbReference>
<evidence type="ECO:0000313" key="4">
    <source>
        <dbReference type="EMBL" id="EFI33517.1"/>
    </source>
</evidence>
<dbReference type="InterPro" id="IPR001509">
    <property type="entry name" value="Epimerase_deHydtase"/>
</dbReference>
<reference evidence="4" key="1">
    <citation type="submission" date="2010-05" db="EMBL/GenBank/DDBJ databases">
        <title>The draft genome of Desulfonatronospira thiodismutans ASO3-1.</title>
        <authorList>
            <consortium name="US DOE Joint Genome Institute (JGI-PGF)"/>
            <person name="Lucas S."/>
            <person name="Copeland A."/>
            <person name="Lapidus A."/>
            <person name="Cheng J.-F."/>
            <person name="Bruce D."/>
            <person name="Goodwin L."/>
            <person name="Pitluck S."/>
            <person name="Chertkov O."/>
            <person name="Brettin T."/>
            <person name="Detter J.C."/>
            <person name="Han C."/>
            <person name="Land M.L."/>
            <person name="Hauser L."/>
            <person name="Kyrpides N."/>
            <person name="Mikhailova N."/>
            <person name="Muyzer G."/>
            <person name="Woyke T."/>
        </authorList>
    </citation>
    <scope>NUCLEOTIDE SEQUENCE [LARGE SCALE GENOMIC DNA]</scope>
    <source>
        <strain evidence="4">ASO3-1</strain>
    </source>
</reference>
<comment type="similarity">
    <text evidence="1">Belongs to the NAD(P)-dependent epimerase/dehydratase family. SDR39U1 subfamily.</text>
</comment>
<dbReference type="PANTHER" id="PTHR11092">
    <property type="entry name" value="SUGAR NUCLEOTIDE EPIMERASE RELATED"/>
    <property type="match status" value="1"/>
</dbReference>
<accession>D6SS51</accession>
<dbReference type="NCBIfam" id="TIGR01777">
    <property type="entry name" value="yfcH"/>
    <property type="match status" value="1"/>
</dbReference>
<dbReference type="AlphaFoldDB" id="D6SS51"/>
<sequence>MKYFILGGTGFVGKQLLDFLLEQGEDVTALVRDESKVKNKSPRLSLVQGDPLKKGDWQNRVSEADVVINLVGSPVMTRWNDKSKKLIESSRVDSTNNVVAAMKDLEPRTFICANAVGYYGPRSDERVDENTGPGNDFLSHVAVKWQEAAQAAEKLGHRVVVSRFPAVLGPGGGAMAQMLPVFRLGLGGKLGSGRQWFPWVHILDLVRALHFMSAKEDISGPVNVCAPQEITNEDFTRAMSRVLKRPAFFKVPGLALKIIYGEVGDMLLTGQRCVPAVLQKAGFEYMFPEIEKALADIVRK</sequence>
<dbReference type="EMBL" id="ACJN02000003">
    <property type="protein sequence ID" value="EFI33517.1"/>
    <property type="molecule type" value="Genomic_DNA"/>
</dbReference>
<dbReference type="SUPFAM" id="SSF51735">
    <property type="entry name" value="NAD(P)-binding Rossmann-fold domains"/>
    <property type="match status" value="1"/>
</dbReference>
<dbReference type="eggNOG" id="COG1090">
    <property type="taxonomic scope" value="Bacteria"/>
</dbReference>
<dbReference type="Gene3D" id="3.40.50.720">
    <property type="entry name" value="NAD(P)-binding Rossmann-like Domain"/>
    <property type="match status" value="1"/>
</dbReference>
<protein>
    <submittedName>
        <fullName evidence="4">NAD-dependent epimerase/dehydratase</fullName>
    </submittedName>
</protein>
<evidence type="ECO:0000259" key="2">
    <source>
        <dbReference type="Pfam" id="PF01370"/>
    </source>
</evidence>
<keyword evidence="5" id="KW-1185">Reference proteome</keyword>
<evidence type="ECO:0000313" key="5">
    <source>
        <dbReference type="Proteomes" id="UP000005496"/>
    </source>
</evidence>
<dbReference type="InterPro" id="IPR036291">
    <property type="entry name" value="NAD(P)-bd_dom_sf"/>
</dbReference>
<organism evidence="4 5">
    <name type="scientific">Desulfonatronospira thiodismutans ASO3-1</name>
    <dbReference type="NCBI Taxonomy" id="555779"/>
    <lineage>
        <taxon>Bacteria</taxon>
        <taxon>Pseudomonadati</taxon>
        <taxon>Thermodesulfobacteriota</taxon>
        <taxon>Desulfovibrionia</taxon>
        <taxon>Desulfovibrionales</taxon>
        <taxon>Desulfonatronovibrionaceae</taxon>
        <taxon>Desulfonatronospira</taxon>
    </lineage>
</organism>
<feature type="domain" description="NAD-dependent epimerase/dehydratase" evidence="2">
    <location>
        <begin position="4"/>
        <end position="224"/>
    </location>
</feature>
<dbReference type="InterPro" id="IPR010099">
    <property type="entry name" value="SDR39U1"/>
</dbReference>
<dbReference type="Pfam" id="PF01370">
    <property type="entry name" value="Epimerase"/>
    <property type="match status" value="1"/>
</dbReference>
<evidence type="ECO:0000256" key="1">
    <source>
        <dbReference type="ARBA" id="ARBA00009353"/>
    </source>
</evidence>
<gene>
    <name evidence="4" type="ORF">Dthio_PD0851</name>
</gene>
<dbReference type="Proteomes" id="UP000005496">
    <property type="component" value="Unassembled WGS sequence"/>
</dbReference>
<proteinExistence type="inferred from homology"/>
<dbReference type="Pfam" id="PF08338">
    <property type="entry name" value="DUF1731"/>
    <property type="match status" value="1"/>
</dbReference>
<feature type="domain" description="DUF1731" evidence="3">
    <location>
        <begin position="251"/>
        <end position="297"/>
    </location>
</feature>
<dbReference type="InterPro" id="IPR013549">
    <property type="entry name" value="DUF1731"/>
</dbReference>
<dbReference type="PANTHER" id="PTHR11092:SF0">
    <property type="entry name" value="EPIMERASE FAMILY PROTEIN SDR39U1"/>
    <property type="match status" value="1"/>
</dbReference>